<dbReference type="RefSeq" id="XP_015702198.1">
    <property type="nucleotide sequence ID" value="XM_015845109.1"/>
</dbReference>
<reference evidence="7 8" key="1">
    <citation type="journal article" date="2011" name="PLoS Genet.">
        <title>Comparative genomic analysis of human fungal pathogens causing paracoccidioidomycosis.</title>
        <authorList>
            <person name="Desjardins C.A."/>
            <person name="Champion M.D."/>
            <person name="Holder J.W."/>
            <person name="Muszewska A."/>
            <person name="Goldberg J."/>
            <person name="Bailao A.M."/>
            <person name="Brigido M.M."/>
            <person name="Ferreira M.E."/>
            <person name="Garcia A.M."/>
            <person name="Grynberg M."/>
            <person name="Gujja S."/>
            <person name="Heiman D.I."/>
            <person name="Henn M.R."/>
            <person name="Kodira C.D."/>
            <person name="Leon-Narvaez H."/>
            <person name="Longo L.V."/>
            <person name="Ma L.J."/>
            <person name="Malavazi I."/>
            <person name="Matsuo A.L."/>
            <person name="Morais F.V."/>
            <person name="Pereira M."/>
            <person name="Rodriguez-Brito S."/>
            <person name="Sakthikumar S."/>
            <person name="Salem-Izacc S.M."/>
            <person name="Sykes S.M."/>
            <person name="Teixeira M.M."/>
            <person name="Vallejo M.C."/>
            <person name="Walter M.E."/>
            <person name="Yandava C."/>
            <person name="Young S."/>
            <person name="Zeng Q."/>
            <person name="Zucker J."/>
            <person name="Felipe M.S."/>
            <person name="Goldman G.H."/>
            <person name="Haas B.J."/>
            <person name="McEwen J.G."/>
            <person name="Nino-Vega G."/>
            <person name="Puccia R."/>
            <person name="San-Blas G."/>
            <person name="Soares C.M."/>
            <person name="Birren B.W."/>
            <person name="Cuomo C.A."/>
        </authorList>
    </citation>
    <scope>NUCLEOTIDE SEQUENCE [LARGE SCALE GENOMIC DNA]</scope>
    <source>
        <strain evidence="8">ATCC MYA-826 / Pb01</strain>
    </source>
</reference>
<dbReference type="PIRSF" id="PIRSF028758">
    <property type="entry name" value="Cyclin, C/H/G types"/>
    <property type="match status" value="1"/>
</dbReference>
<dbReference type="HOGENOM" id="CLU_034754_2_0_1"/>
<organism evidence="7 8">
    <name type="scientific">Paracoccidioides lutzii (strain ATCC MYA-826 / Pb01)</name>
    <name type="common">Paracoccidioides brasiliensis</name>
    <dbReference type="NCBI Taxonomy" id="502779"/>
    <lineage>
        <taxon>Eukaryota</taxon>
        <taxon>Fungi</taxon>
        <taxon>Dikarya</taxon>
        <taxon>Ascomycota</taxon>
        <taxon>Pezizomycotina</taxon>
        <taxon>Eurotiomycetes</taxon>
        <taxon>Eurotiomycetidae</taxon>
        <taxon>Onygenales</taxon>
        <taxon>Ajellomycetaceae</taxon>
        <taxon>Paracoccidioides</taxon>
    </lineage>
</organism>
<dbReference type="OrthoDB" id="10266018at2759"/>
<dbReference type="InterPro" id="IPR043198">
    <property type="entry name" value="Cyclin/Ssn8"/>
</dbReference>
<sequence>MAANYWVSTQRLYWLFDRDRLAEIRKSLNEGEKQLIQQFPLPDLRYFSIYINLRMTSYSDASCHPVRVLVSLKLTKGNIAAAELVRLGKRMTIRQQALATAQVYIRRFYTKVEIRRTNPYLVLTTAFYLACKMEECPQHIRFVVSEAKGLWPDYIVSDISKLGECEFWLISEMNSQLIVHHPYRTLSEIQTALSLTSEEVSLAWSVINDHYLTDLPLLRPPHVIAVTALLIAVVFKTNPASCAHLTGASPASAVLRDGVGALASLGDKQSGASMPPRIQKVIDWLSTGEVNIEAVIDCTQELVSLYEAWEQYSEKACREQIARYVKALALDK</sequence>
<dbReference type="GO" id="GO:0016538">
    <property type="term" value="F:cyclin-dependent protein serine/threonine kinase regulator activity"/>
    <property type="evidence" value="ECO:0007669"/>
    <property type="project" value="InterPro"/>
</dbReference>
<dbReference type="AlphaFoldDB" id="C1GZI5"/>
<comment type="function">
    <text evidence="4">Component of the SRB8-11 complex. The SRB8-11 complex is a regulatory module of the Mediator complex which is itself involved in regulation of basal and activated RNA polymerase II-dependent transcription. The SRB8-11 complex may be involved in the transcriptional repression of a subset of genes regulated by Mediator. It may inhibit the association of the Mediator complex with RNA polymerase II to form the holoenzyme complex. The SRB8-11 complex phosphorylates the C-terminal domain (CTD) of the largest subunit of RNA polymerase II.</text>
</comment>
<keyword evidence="5" id="KW-0195">Cyclin</keyword>
<dbReference type="STRING" id="502779.C1GZI5"/>
<dbReference type="Proteomes" id="UP000002059">
    <property type="component" value="Partially assembled WGS sequence"/>
</dbReference>
<dbReference type="VEuPathDB" id="FungiDB:PAAG_03929"/>
<dbReference type="InterPro" id="IPR006671">
    <property type="entry name" value="Cyclin_N"/>
</dbReference>
<dbReference type="SMART" id="SM00385">
    <property type="entry name" value="CYCLIN"/>
    <property type="match status" value="2"/>
</dbReference>
<evidence type="ECO:0000256" key="5">
    <source>
        <dbReference type="RuleBase" id="RU000383"/>
    </source>
</evidence>
<dbReference type="GeneID" id="9097387"/>
<dbReference type="EMBL" id="KN294000">
    <property type="protein sequence ID" value="EEH42008.2"/>
    <property type="molecule type" value="Genomic_DNA"/>
</dbReference>
<dbReference type="GO" id="GO:0006357">
    <property type="term" value="P:regulation of transcription by RNA polymerase II"/>
    <property type="evidence" value="ECO:0007669"/>
    <property type="project" value="InterPro"/>
</dbReference>
<name>C1GZI5_PARBA</name>
<dbReference type="PANTHER" id="PTHR10026">
    <property type="entry name" value="CYCLIN"/>
    <property type="match status" value="1"/>
</dbReference>
<evidence type="ECO:0000313" key="7">
    <source>
        <dbReference type="EMBL" id="EEH42008.2"/>
    </source>
</evidence>
<feature type="domain" description="Cyclin-like" evidence="6">
    <location>
        <begin position="82"/>
        <end position="171"/>
    </location>
</feature>
<dbReference type="Pfam" id="PF00134">
    <property type="entry name" value="Cyclin_N"/>
    <property type="match status" value="1"/>
</dbReference>
<feature type="domain" description="Cyclin-like" evidence="6">
    <location>
        <begin position="184"/>
        <end position="264"/>
    </location>
</feature>
<dbReference type="CDD" id="cd20513">
    <property type="entry name" value="CYCLIN_CCNC_rpt1"/>
    <property type="match status" value="1"/>
</dbReference>
<dbReference type="SUPFAM" id="SSF47954">
    <property type="entry name" value="Cyclin-like"/>
    <property type="match status" value="2"/>
</dbReference>
<evidence type="ECO:0000313" key="8">
    <source>
        <dbReference type="Proteomes" id="UP000002059"/>
    </source>
</evidence>
<evidence type="ECO:0000256" key="3">
    <source>
        <dbReference type="ARBA" id="ARBA00014912"/>
    </source>
</evidence>
<gene>
    <name evidence="7" type="ORF">PAAG_03929</name>
</gene>
<protein>
    <recommendedName>
        <fullName evidence="3">RNA polymerase II holoenzyme cyclin-like subunit</fullName>
    </recommendedName>
</protein>
<dbReference type="eggNOG" id="KOG0794">
    <property type="taxonomic scope" value="Eukaryota"/>
</dbReference>
<evidence type="ECO:0000259" key="6">
    <source>
        <dbReference type="SMART" id="SM00385"/>
    </source>
</evidence>
<evidence type="ECO:0000256" key="4">
    <source>
        <dbReference type="ARBA" id="ARBA00025278"/>
    </source>
</evidence>
<dbReference type="InterPro" id="IPR013763">
    <property type="entry name" value="Cyclin-like_dom"/>
</dbReference>
<keyword evidence="8" id="KW-1185">Reference proteome</keyword>
<dbReference type="Gene3D" id="1.10.472.10">
    <property type="entry name" value="Cyclin-like"/>
    <property type="match status" value="2"/>
</dbReference>
<dbReference type="KEGG" id="pbl:PAAG_03929"/>
<comment type="similarity">
    <text evidence="1">Belongs to the cyclin family. Cyclin C subfamily.</text>
</comment>
<proteinExistence type="inferred from homology"/>
<dbReference type="InterPro" id="IPR036915">
    <property type="entry name" value="Cyclin-like_sf"/>
</dbReference>
<evidence type="ECO:0000256" key="1">
    <source>
        <dbReference type="ARBA" id="ARBA00008638"/>
    </source>
</evidence>
<evidence type="ECO:0000256" key="2">
    <source>
        <dbReference type="ARBA" id="ARBA00011612"/>
    </source>
</evidence>
<dbReference type="OMA" id="CLLHPPH"/>
<comment type="subunit">
    <text evidence="2">Component of the SRB8-11 complex, a regulatory module of the Mediator complex.</text>
</comment>
<accession>C1GZI5</accession>